<dbReference type="SUPFAM" id="SSF53067">
    <property type="entry name" value="Actin-like ATPase domain"/>
    <property type="match status" value="1"/>
</dbReference>
<feature type="region of interest" description="Disordered" evidence="8">
    <location>
        <begin position="260"/>
        <end position="285"/>
    </location>
</feature>
<dbReference type="InterPro" id="IPR043129">
    <property type="entry name" value="ATPase_NBD"/>
</dbReference>
<comment type="cofactor">
    <cofactor evidence="7">
        <name>a divalent metal cation</name>
        <dbReference type="ChEBI" id="CHEBI:60240"/>
    </cofactor>
    <text evidence="7">Binds 1 divalent metal cation per subunit.</text>
</comment>
<sequence>MVPTELYRLVMNHLFKSQGHHSIRNVLTTSSPHRALHSTCRRGTTAPSQATTPSSSAPLERPLLILGLESSADDTCAAVISSDSALTQPRLLSNIVIRQPSHERFGGIHPLHAQHAHARNMPTAIQRALKEALITLEHLDGIAFTRGPGMMGCLSVACHSAKALGAATAKPLIGVHHMQAHALTPFLTSAIPPKFPFLTLLLSGGHTLLLFASSETEFKILATTHDESIGASFDKAARDLEIPWSLGAGSPGAALEAFAFPPRPNPTTSTRTELTTSTDQDLAPPPGVVPHFSQPFPRQLAFSFSGARSQLDRIIADDPSMEEGRKRLLARSFMQATVKQVEDKVALALGMKEPRGMRDVKHLVVSGGVASNSYLRTRLREKLDDLDRQDIELVFPPPNLCTDNAAMIANVGLSRLRRGRLDPLEVMPIAKWSIEECEKDFEDKH</sequence>
<feature type="domain" description="Gcp-like" evidence="9">
    <location>
        <begin position="91"/>
        <end position="409"/>
    </location>
</feature>
<keyword evidence="7" id="KW-0496">Mitochondrion</keyword>
<dbReference type="FunCoup" id="U5H369">
    <property type="interactions" value="322"/>
</dbReference>
<dbReference type="GO" id="GO:0072670">
    <property type="term" value="P:mitochondrial tRNA threonylcarbamoyladenosine modification"/>
    <property type="evidence" value="ECO:0007669"/>
    <property type="project" value="TreeGrafter"/>
</dbReference>
<evidence type="ECO:0000313" key="10">
    <source>
        <dbReference type="EMBL" id="KDE08095.1"/>
    </source>
</evidence>
<comment type="catalytic activity">
    <reaction evidence="6 7">
        <text>L-threonylcarbamoyladenylate + adenosine(37) in tRNA = N(6)-L-threonylcarbamoyladenosine(37) in tRNA + AMP + H(+)</text>
        <dbReference type="Rhea" id="RHEA:37059"/>
        <dbReference type="Rhea" id="RHEA-COMP:10162"/>
        <dbReference type="Rhea" id="RHEA-COMP:10163"/>
        <dbReference type="ChEBI" id="CHEBI:15378"/>
        <dbReference type="ChEBI" id="CHEBI:73682"/>
        <dbReference type="ChEBI" id="CHEBI:74411"/>
        <dbReference type="ChEBI" id="CHEBI:74418"/>
        <dbReference type="ChEBI" id="CHEBI:456215"/>
        <dbReference type="EC" id="2.3.1.234"/>
    </reaction>
</comment>
<dbReference type="CDD" id="cd24134">
    <property type="entry name" value="ASKHA_NBD_OSGEPL1_QRI7_euk"/>
    <property type="match status" value="1"/>
</dbReference>
<dbReference type="OMA" id="NAAMIGC"/>
<dbReference type="EMBL" id="GL541653">
    <property type="protein sequence ID" value="KDE08095.1"/>
    <property type="molecule type" value="Genomic_DNA"/>
</dbReference>
<evidence type="ECO:0000313" key="12">
    <source>
        <dbReference type="Proteomes" id="UP000017200"/>
    </source>
</evidence>
<dbReference type="Gene3D" id="3.30.420.40">
    <property type="match status" value="3"/>
</dbReference>
<dbReference type="STRING" id="683840.U5H369"/>
<evidence type="ECO:0000256" key="2">
    <source>
        <dbReference type="ARBA" id="ARBA00022679"/>
    </source>
</evidence>
<dbReference type="PRINTS" id="PR00789">
    <property type="entry name" value="OSIALOPTASE"/>
</dbReference>
<name>U5H369_USTV1</name>
<dbReference type="EC" id="2.3.1.234" evidence="1"/>
<accession>U5H369</accession>
<dbReference type="InParanoid" id="U5H369"/>
<evidence type="ECO:0000259" key="9">
    <source>
        <dbReference type="Pfam" id="PF00814"/>
    </source>
</evidence>
<reference evidence="10 12" key="3">
    <citation type="journal article" date="2015" name="BMC Genomics">
        <title>Sex and parasites: genomic and transcriptomic analysis of Microbotryum lychnidis-dioicae, the biotrophic and plant-castrating anther smut fungus.</title>
        <authorList>
            <person name="Perlin M.H."/>
            <person name="Amselem J."/>
            <person name="Fontanillas E."/>
            <person name="Toh S.S."/>
            <person name="Chen Z."/>
            <person name="Goldberg J."/>
            <person name="Duplessis S."/>
            <person name="Henrissat B."/>
            <person name="Young S."/>
            <person name="Zeng Q."/>
            <person name="Aguileta G."/>
            <person name="Petit E."/>
            <person name="Badouin H."/>
            <person name="Andrews J."/>
            <person name="Razeeq D."/>
            <person name="Gabaldon T."/>
            <person name="Quesneville H."/>
            <person name="Giraud T."/>
            <person name="Hood M.E."/>
            <person name="Schultz D.J."/>
            <person name="Cuomo C.A."/>
        </authorList>
    </citation>
    <scope>NUCLEOTIDE SEQUENCE [LARGE SCALE GENOMIC DNA]</scope>
    <source>
        <strain evidence="10">P1A1 Lamole</strain>
        <strain evidence="12">p1A1 Lamole</strain>
    </source>
</reference>
<dbReference type="PANTHER" id="PTHR11735">
    <property type="entry name" value="TRNA N6-ADENOSINE THREONYLCARBAMOYLTRANSFERASE"/>
    <property type="match status" value="1"/>
</dbReference>
<comment type="function">
    <text evidence="7">Required for the formation of a threonylcarbamoyl group on adenosine at position 37 (t(6)A37) in mitochondrial tRNAs that read codons beginning with adenine. Probably involved in the transfer of the threonylcarbamoyl moiety of threonylcarbamoyl-AMP (TC-AMP) to the N6 group of A37. Involved in mitochondrial genome maintenance.</text>
</comment>
<reference evidence="10" key="2">
    <citation type="submission" date="2010-11" db="EMBL/GenBank/DDBJ databases">
        <authorList>
            <consortium name="The Broad Institute Genome Sequencing Platform"/>
            <person name="Earl A."/>
            <person name="Ward D."/>
            <person name="Feldgarden M."/>
            <person name="Gevers D."/>
            <person name="Butler R."/>
            <person name="Young S.K."/>
            <person name="Zeng Q."/>
            <person name="Gargeya S."/>
            <person name="Fitzgerald M."/>
            <person name="Haas B."/>
            <person name="Abouelleil A."/>
            <person name="Alvarado L."/>
            <person name="Arachchi H.M."/>
            <person name="Berlin A."/>
            <person name="Brown A."/>
            <person name="Chapman S.B."/>
            <person name="Chen Z."/>
            <person name="Dunbar C."/>
            <person name="Freedman E."/>
            <person name="Gearin G."/>
            <person name="Gellesch M."/>
            <person name="Goldberg J."/>
            <person name="Griggs A."/>
            <person name="Gujja S."/>
            <person name="Heilman E."/>
            <person name="Heiman D."/>
            <person name="Howarth C."/>
            <person name="Larson L."/>
            <person name="Lui A."/>
            <person name="MacDonald P.J.P."/>
            <person name="Mehta T."/>
            <person name="Montmayeur A."/>
            <person name="Murphy C."/>
            <person name="Neiman D."/>
            <person name="Pearson M."/>
            <person name="Priest M."/>
            <person name="Roberts A."/>
            <person name="Saif S."/>
            <person name="Shea T."/>
            <person name="Shenoy N."/>
            <person name="Sisk P."/>
            <person name="Stolte C."/>
            <person name="Sykes S."/>
            <person name="White J."/>
            <person name="Yandava C."/>
            <person name="Wortman J."/>
            <person name="Nusbaum C."/>
            <person name="Birren B."/>
        </authorList>
    </citation>
    <scope>NUCLEOTIDE SEQUENCE</scope>
    <source>
        <strain evidence="10">P1A1 Lamole</strain>
    </source>
</reference>
<feature type="region of interest" description="Disordered" evidence="8">
    <location>
        <begin position="38"/>
        <end position="57"/>
    </location>
</feature>
<evidence type="ECO:0000256" key="6">
    <source>
        <dbReference type="ARBA" id="ARBA00048117"/>
    </source>
</evidence>
<evidence type="ECO:0000256" key="5">
    <source>
        <dbReference type="ARBA" id="ARBA00023315"/>
    </source>
</evidence>
<evidence type="ECO:0000256" key="8">
    <source>
        <dbReference type="SAM" id="MobiDB-lite"/>
    </source>
</evidence>
<keyword evidence="2 7" id="KW-0808">Transferase</keyword>
<keyword evidence="12" id="KW-1185">Reference proteome</keyword>
<dbReference type="GO" id="GO:0061711">
    <property type="term" value="F:tRNA N(6)-L-threonylcarbamoyladenine synthase activity"/>
    <property type="evidence" value="ECO:0007669"/>
    <property type="project" value="UniProtKB-EC"/>
</dbReference>
<dbReference type="InterPro" id="IPR017861">
    <property type="entry name" value="KAE1/TsaD"/>
</dbReference>
<dbReference type="OrthoDB" id="10259622at2759"/>
<keyword evidence="3 7" id="KW-0819">tRNA processing</keyword>
<dbReference type="NCBIfam" id="TIGR00329">
    <property type="entry name" value="gcp_kae1"/>
    <property type="match status" value="1"/>
</dbReference>
<dbReference type="InterPro" id="IPR022450">
    <property type="entry name" value="TsaD"/>
</dbReference>
<gene>
    <name evidence="10" type="ORF">MVLG_01794</name>
</gene>
<dbReference type="AlphaFoldDB" id="U5H369"/>
<evidence type="ECO:0000256" key="4">
    <source>
        <dbReference type="ARBA" id="ARBA00022723"/>
    </source>
</evidence>
<comment type="similarity">
    <text evidence="7">Belongs to the KAE1 / TsaD family.</text>
</comment>
<feature type="compositionally biased region" description="Low complexity" evidence="8">
    <location>
        <begin position="266"/>
        <end position="278"/>
    </location>
</feature>
<protein>
    <recommendedName>
        <fullName evidence="1">N(6)-L-threonylcarbamoyladenine synthase</fullName>
        <ecNumber evidence="1">2.3.1.234</ecNumber>
    </recommendedName>
</protein>
<dbReference type="HAMAP" id="MF_01445">
    <property type="entry name" value="TsaD"/>
    <property type="match status" value="1"/>
</dbReference>
<dbReference type="Proteomes" id="UP000017200">
    <property type="component" value="Unassembled WGS sequence"/>
</dbReference>
<comment type="subunit">
    <text evidence="7">Homodimer.</text>
</comment>
<comment type="subcellular location">
    <subcellularLocation>
        <location evidence="7">Mitochondrion</location>
    </subcellularLocation>
</comment>
<keyword evidence="5 7" id="KW-0012">Acyltransferase</keyword>
<organism evidence="10">
    <name type="scientific">Microbotryum lychnidis-dioicae (strain p1A1 Lamole / MvSl-1064)</name>
    <name type="common">Anther smut fungus</name>
    <dbReference type="NCBI Taxonomy" id="683840"/>
    <lineage>
        <taxon>Eukaryota</taxon>
        <taxon>Fungi</taxon>
        <taxon>Dikarya</taxon>
        <taxon>Basidiomycota</taxon>
        <taxon>Pucciniomycotina</taxon>
        <taxon>Microbotryomycetes</taxon>
        <taxon>Microbotryales</taxon>
        <taxon>Microbotryaceae</taxon>
        <taxon>Microbotryum</taxon>
    </lineage>
</organism>
<reference evidence="11" key="4">
    <citation type="submission" date="2015-06" db="UniProtKB">
        <authorList>
            <consortium name="EnsemblFungi"/>
        </authorList>
    </citation>
    <scope>IDENTIFICATION</scope>
</reference>
<dbReference type="InterPro" id="IPR000905">
    <property type="entry name" value="Gcp-like_dom"/>
</dbReference>
<dbReference type="Pfam" id="PF00814">
    <property type="entry name" value="TsaD"/>
    <property type="match status" value="1"/>
</dbReference>
<dbReference type="HOGENOM" id="CLU_023208_4_3_1"/>
<feature type="compositionally biased region" description="Low complexity" evidence="8">
    <location>
        <begin position="44"/>
        <end position="57"/>
    </location>
</feature>
<reference evidence="12" key="1">
    <citation type="submission" date="2010-11" db="EMBL/GenBank/DDBJ databases">
        <title>The genome sequence of Microbotryum violaceum strain p1A1 Lamole.</title>
        <authorList>
            <person name="Cuomo C."/>
            <person name="Perlin M."/>
            <person name="Young S.K."/>
            <person name="Zeng Q."/>
            <person name="Gargeya S."/>
            <person name="Alvarado L."/>
            <person name="Berlin A."/>
            <person name="Chapman S.B."/>
            <person name="Chen Z."/>
            <person name="Freedman E."/>
            <person name="Gellesch M."/>
            <person name="Goldberg J."/>
            <person name="Griggs A."/>
            <person name="Gujja S."/>
            <person name="Heilman E."/>
            <person name="Heiman D."/>
            <person name="Howarth C."/>
            <person name="Mehta T."/>
            <person name="Neiman D."/>
            <person name="Pearson M."/>
            <person name="Roberts A."/>
            <person name="Saif S."/>
            <person name="Shea T."/>
            <person name="Shenoy N."/>
            <person name="Sisk P."/>
            <person name="Stolte C."/>
            <person name="Sykes S."/>
            <person name="White J."/>
            <person name="Yandava C."/>
            <person name="Haas B."/>
            <person name="Nusbaum C."/>
            <person name="Birren B."/>
        </authorList>
    </citation>
    <scope>NUCLEOTIDE SEQUENCE [LARGE SCALE GENOMIC DNA]</scope>
    <source>
        <strain evidence="12">p1A1 Lamole</strain>
    </source>
</reference>
<proteinExistence type="inferred from homology"/>
<dbReference type="EnsemblFungi" id="MVLG_01794T0">
    <property type="protein sequence ID" value="MVLG_01794T0"/>
    <property type="gene ID" value="MVLG_01794"/>
</dbReference>
<evidence type="ECO:0000256" key="3">
    <source>
        <dbReference type="ARBA" id="ARBA00022694"/>
    </source>
</evidence>
<dbReference type="GO" id="GO:0046872">
    <property type="term" value="F:metal ion binding"/>
    <property type="evidence" value="ECO:0007669"/>
    <property type="project" value="UniProtKB-KW"/>
</dbReference>
<dbReference type="PANTHER" id="PTHR11735:SF6">
    <property type="entry name" value="TRNA N6-ADENOSINE THREONYLCARBAMOYLTRANSFERASE, MITOCHONDRIAL"/>
    <property type="match status" value="1"/>
</dbReference>
<evidence type="ECO:0000256" key="1">
    <source>
        <dbReference type="ARBA" id="ARBA00012156"/>
    </source>
</evidence>
<evidence type="ECO:0000313" key="11">
    <source>
        <dbReference type="EnsemblFungi" id="MVLG_01794T0"/>
    </source>
</evidence>
<evidence type="ECO:0000256" key="7">
    <source>
        <dbReference type="HAMAP-Rule" id="MF_03179"/>
    </source>
</evidence>
<keyword evidence="4 7" id="KW-0479">Metal-binding</keyword>
<dbReference type="EMBL" id="AEIJ01000170">
    <property type="status" value="NOT_ANNOTATED_CDS"/>
    <property type="molecule type" value="Genomic_DNA"/>
</dbReference>
<dbReference type="GO" id="GO:0005739">
    <property type="term" value="C:mitochondrion"/>
    <property type="evidence" value="ECO:0007669"/>
    <property type="project" value="UniProtKB-SubCell"/>
</dbReference>